<evidence type="ECO:0000313" key="7">
    <source>
        <dbReference type="EMBL" id="OXA94581.1"/>
    </source>
</evidence>
<gene>
    <name evidence="7" type="ORF">B0A62_10325</name>
    <name evidence="6" type="ORF">IW20_09870</name>
</gene>
<dbReference type="EMBL" id="JPRM01000013">
    <property type="protein sequence ID" value="KFF16781.1"/>
    <property type="molecule type" value="Genomic_DNA"/>
</dbReference>
<evidence type="ECO:0000256" key="5">
    <source>
        <dbReference type="RuleBase" id="RU363041"/>
    </source>
</evidence>
<evidence type="ECO:0000313" key="8">
    <source>
        <dbReference type="Proteomes" id="UP000028712"/>
    </source>
</evidence>
<proteinExistence type="inferred from homology"/>
<dbReference type="EMBL" id="MUGY01000009">
    <property type="protein sequence ID" value="OXA94581.1"/>
    <property type="molecule type" value="Genomic_DNA"/>
</dbReference>
<dbReference type="AlphaFoldDB" id="A0A086AJB7"/>
<feature type="transmembrane region" description="Helical" evidence="5">
    <location>
        <begin position="53"/>
        <end position="70"/>
    </location>
</feature>
<dbReference type="InterPro" id="IPR051598">
    <property type="entry name" value="TSUP/Inactive_protease-like"/>
</dbReference>
<keyword evidence="9" id="KW-1185">Reference proteome</keyword>
<comment type="similarity">
    <text evidence="5">Belongs to the 4-toluene sulfonate uptake permease (TSUP) (TC 2.A.102) family.</text>
</comment>
<comment type="caution">
    <text evidence="6">The sequence shown here is derived from an EMBL/GenBank/DDBJ whole genome shotgun (WGS) entry which is preliminary data.</text>
</comment>
<organism evidence="6 8">
    <name type="scientific">Flavobacterium hydatis</name>
    <name type="common">Cytophaga aquatilis</name>
    <dbReference type="NCBI Taxonomy" id="991"/>
    <lineage>
        <taxon>Bacteria</taxon>
        <taxon>Pseudomonadati</taxon>
        <taxon>Bacteroidota</taxon>
        <taxon>Flavobacteriia</taxon>
        <taxon>Flavobacteriales</taxon>
        <taxon>Flavobacteriaceae</taxon>
        <taxon>Flavobacterium</taxon>
    </lineage>
</organism>
<evidence type="ECO:0000256" key="3">
    <source>
        <dbReference type="ARBA" id="ARBA00022989"/>
    </source>
</evidence>
<feature type="transmembrane region" description="Helical" evidence="5">
    <location>
        <begin position="174"/>
        <end position="195"/>
    </location>
</feature>
<evidence type="ECO:0000256" key="1">
    <source>
        <dbReference type="ARBA" id="ARBA00004141"/>
    </source>
</evidence>
<comment type="subcellular location">
    <subcellularLocation>
        <location evidence="5">Cell membrane</location>
        <topology evidence="5">Multi-pass membrane protein</topology>
    </subcellularLocation>
    <subcellularLocation>
        <location evidence="1">Membrane</location>
        <topology evidence="1">Multi-pass membrane protein</topology>
    </subcellularLocation>
</comment>
<accession>A0A086AJB7</accession>
<protein>
    <recommendedName>
        <fullName evidence="5">Probable membrane transporter protein</fullName>
    </recommendedName>
</protein>
<dbReference type="PANTHER" id="PTHR43701:SF5">
    <property type="entry name" value="MEMBRANE TRANSPORTER PROTEIN-RELATED"/>
    <property type="match status" value="1"/>
</dbReference>
<dbReference type="InterPro" id="IPR002781">
    <property type="entry name" value="TM_pro_TauE-like"/>
</dbReference>
<reference evidence="6 8" key="1">
    <citation type="submission" date="2014-07" db="EMBL/GenBank/DDBJ databases">
        <title>Genome of Flavobacterium hydatis DSM 2063.</title>
        <authorList>
            <person name="Pipes S.E."/>
            <person name="Stropko S.J."/>
            <person name="Newman J.D."/>
        </authorList>
    </citation>
    <scope>NUCLEOTIDE SEQUENCE [LARGE SCALE GENOMIC DNA]</scope>
    <source>
        <strain evidence="6 8">DSM 2063</strain>
    </source>
</reference>
<dbReference type="Pfam" id="PF01925">
    <property type="entry name" value="TauE"/>
    <property type="match status" value="1"/>
</dbReference>
<sequence length="248" mass="26592">MNILTTENLIIFSIALVVIAFLYSSVGHGGASGYLALMAIFAFPIGIMKPSALLLNLFVSSISFFFYYKMNYFKPKLFYPFAIASIPAAFIGGFVTLDSTVYKVILGLVLVFAAFRLFGFFNFKEKEAVVIKLPFALALGFGIGLLSGMLGIGGGIILSPILLFLGWASVKESAAVSSLFIFVNSLAGITGYFLGGKTIPIDSFYLVPIAVFGGILGGYYGSGYFSNKTLKYVLGVVILLASVKLIFP</sequence>
<dbReference type="RefSeq" id="WP_035621343.1">
    <property type="nucleotide sequence ID" value="NZ_JBEWQG010000005.1"/>
</dbReference>
<dbReference type="Proteomes" id="UP000198424">
    <property type="component" value="Unassembled WGS sequence"/>
</dbReference>
<dbReference type="OrthoDB" id="560496at2"/>
<keyword evidence="2 5" id="KW-0812">Transmembrane</keyword>
<keyword evidence="3 5" id="KW-1133">Transmembrane helix</keyword>
<feature type="transmembrane region" description="Helical" evidence="5">
    <location>
        <begin position="101"/>
        <end position="123"/>
    </location>
</feature>
<evidence type="ECO:0000256" key="2">
    <source>
        <dbReference type="ARBA" id="ARBA00022692"/>
    </source>
</evidence>
<evidence type="ECO:0000256" key="4">
    <source>
        <dbReference type="ARBA" id="ARBA00023136"/>
    </source>
</evidence>
<feature type="transmembrane region" description="Helical" evidence="5">
    <location>
        <begin position="229"/>
        <end position="247"/>
    </location>
</feature>
<feature type="transmembrane region" description="Helical" evidence="5">
    <location>
        <begin position="6"/>
        <end position="24"/>
    </location>
</feature>
<dbReference type="STRING" id="991.IW20_09870"/>
<dbReference type="eggNOG" id="COG0730">
    <property type="taxonomic scope" value="Bacteria"/>
</dbReference>
<name>A0A086AJB7_FLAHY</name>
<keyword evidence="5" id="KW-1003">Cell membrane</keyword>
<dbReference type="Proteomes" id="UP000028712">
    <property type="component" value="Unassembled WGS sequence"/>
</dbReference>
<dbReference type="GO" id="GO:0005886">
    <property type="term" value="C:plasma membrane"/>
    <property type="evidence" value="ECO:0007669"/>
    <property type="project" value="UniProtKB-SubCell"/>
</dbReference>
<feature type="transmembrane region" description="Helical" evidence="5">
    <location>
        <begin position="77"/>
        <end position="95"/>
    </location>
</feature>
<evidence type="ECO:0000313" key="9">
    <source>
        <dbReference type="Proteomes" id="UP000198424"/>
    </source>
</evidence>
<evidence type="ECO:0000313" key="6">
    <source>
        <dbReference type="EMBL" id="KFF16781.1"/>
    </source>
</evidence>
<keyword evidence="4 5" id="KW-0472">Membrane</keyword>
<feature type="transmembrane region" description="Helical" evidence="5">
    <location>
        <begin position="204"/>
        <end position="223"/>
    </location>
</feature>
<reference evidence="7 9" key="2">
    <citation type="submission" date="2016-11" db="EMBL/GenBank/DDBJ databases">
        <title>Whole genomes of Flavobacteriaceae.</title>
        <authorList>
            <person name="Stine C."/>
            <person name="Li C."/>
            <person name="Tadesse D."/>
        </authorList>
    </citation>
    <scope>NUCLEOTIDE SEQUENCE [LARGE SCALE GENOMIC DNA]</scope>
    <source>
        <strain evidence="7 9">ATCC 29551</strain>
    </source>
</reference>
<feature type="transmembrane region" description="Helical" evidence="5">
    <location>
        <begin position="135"/>
        <end position="168"/>
    </location>
</feature>
<dbReference type="PANTHER" id="PTHR43701">
    <property type="entry name" value="MEMBRANE TRANSPORTER PROTEIN MJ0441-RELATED"/>
    <property type="match status" value="1"/>
</dbReference>